<keyword evidence="2" id="KW-1185">Reference proteome</keyword>
<dbReference type="RefSeq" id="WP_264989154.1">
    <property type="nucleotide sequence ID" value="NZ_BRZA01000002.1"/>
</dbReference>
<organism evidence="1 2">
    <name type="scientific">Lysinibacillus piscis</name>
    <dbReference type="NCBI Taxonomy" id="2518931"/>
    <lineage>
        <taxon>Bacteria</taxon>
        <taxon>Bacillati</taxon>
        <taxon>Bacillota</taxon>
        <taxon>Bacilli</taxon>
        <taxon>Bacillales</taxon>
        <taxon>Bacillaceae</taxon>
        <taxon>Lysinibacillus</taxon>
    </lineage>
</organism>
<accession>A0ABQ5NMG6</accession>
<proteinExistence type="predicted"/>
<dbReference type="Proteomes" id="UP001065593">
    <property type="component" value="Unassembled WGS sequence"/>
</dbReference>
<name>A0ABQ5NMG6_9BACI</name>
<gene>
    <name evidence="1" type="ORF">LYSBPC_24280</name>
</gene>
<sequence>MNEDLGENGKQPHFLGEALADIQVLQDTMVRFQSRYFGQLFVKMVGSDTIPFLLTLHNGTNLRLADTVRQFETEFFRIEAIEKEYDRGIVSLLRAFDYEGYATNTLADVVRLERTTTEKAIDLQAISAIQLLKPDMLKGHFIIEPKW</sequence>
<dbReference type="EMBL" id="BRZA01000002">
    <property type="protein sequence ID" value="GLC89301.1"/>
    <property type="molecule type" value="Genomic_DNA"/>
</dbReference>
<protein>
    <submittedName>
        <fullName evidence="1">Uncharacterized protein</fullName>
    </submittedName>
</protein>
<evidence type="ECO:0000313" key="2">
    <source>
        <dbReference type="Proteomes" id="UP001065593"/>
    </source>
</evidence>
<reference evidence="1" key="1">
    <citation type="submission" date="2022-08" db="EMBL/GenBank/DDBJ databases">
        <title>Draft genome sequence of Lysinibacillus sp. strain KH24.</title>
        <authorList>
            <person name="Kanbe H."/>
            <person name="Itoh H."/>
        </authorList>
    </citation>
    <scope>NUCLEOTIDE SEQUENCE</scope>
    <source>
        <strain evidence="1">KH24</strain>
    </source>
</reference>
<comment type="caution">
    <text evidence="1">The sequence shown here is derived from an EMBL/GenBank/DDBJ whole genome shotgun (WGS) entry which is preliminary data.</text>
</comment>
<evidence type="ECO:0000313" key="1">
    <source>
        <dbReference type="EMBL" id="GLC89301.1"/>
    </source>
</evidence>